<dbReference type="SUPFAM" id="SSF51445">
    <property type="entry name" value="(Trans)glycosidases"/>
    <property type="match status" value="1"/>
</dbReference>
<dbReference type="Pfam" id="PF00128">
    <property type="entry name" value="Alpha-amylase"/>
    <property type="match status" value="1"/>
</dbReference>
<dbReference type="PANTHER" id="PTHR10357">
    <property type="entry name" value="ALPHA-AMYLASE FAMILY MEMBER"/>
    <property type="match status" value="1"/>
</dbReference>
<dbReference type="Gene3D" id="1.10.150.200">
    <property type="entry name" value="Maltooligosyl trehalose synthase, domain 3"/>
    <property type="match status" value="1"/>
</dbReference>
<sequence length="825" mass="91047">MNIRATYRLQFNGEFRFADAEALVPYLDRLGISHVYASPITQARSGSTHGYDVVDPTIINPELGAEEGLRSLVAALRSRGMGLIIDIVPNHMGVAGGENAWWNDVLKHGQGSRYAHFFDIDWRDKLLLPILADPLDEALESGAICLDVAGDQPALVVHGEHRLPLAPPSSRAVAEAVQAGDIAALKQVLAQQHYRLGWWRSADDALNWRRFFTVNELAGIRVEEPDVFEATHALYFRLWEQGLIDGVRVDHVDGLTDPAGYCRTLRRRFDQLSRPAQAPCGPAYIIVEKILGAGEGLPLDWGIDGTSGYDFMEEAALIMHDPAGDAPLAAMWSAFSGRDPDFEDEELRARQELLSWAFEGQLQRCVDAFVALARSAPETQGLTAGMLRRAICRLIWVFPVYRTYGIGQDAPVTDAAVRNRVAKAQQRFTPPGEGSVADVVLDWLGGTGPGEPALAADAVRQFQQLSAPVAAKAVEDTAFYRYGKLLSRTDVGSDVTQFASDAQAFHQSCLYRAEHFPQSMLATATHDHKRGEDARARLAVLSAIPDQWQRSVGELDRIGSAIARRMNKGLKDAVHGADRYMLYQMVFGAWPDGLAADDRTGLAHFAQRLSQWQQKALREAKLRSSWKRPDIAYEDACDSWIGQLFADAEAVAIIHALVDRTAGAALANMLLQTALRYTVPGVPDLYQGTELADFSMVDPDNRRTVDFTRRSALLEADDADPKLALIVRLLKWRRDHPALFSAGSYLPATVTGPKAANMLAFSRALQNVRLDCVMAFRCGAQLFGSARTVPEAQWWEDTKVQFARGSRISAREAFVGGPVYLRLWT</sequence>
<dbReference type="SMART" id="SM00642">
    <property type="entry name" value="Aamy"/>
    <property type="match status" value="1"/>
</dbReference>
<dbReference type="Gene3D" id="3.30.1590.10">
    <property type="entry name" value="Maltooligosyl trehalose synthase, domain 2"/>
    <property type="match status" value="1"/>
</dbReference>
<dbReference type="NCBIfam" id="TIGR02401">
    <property type="entry name" value="trehalose_TreY"/>
    <property type="match status" value="1"/>
</dbReference>
<dbReference type="RefSeq" id="WP_311340272.1">
    <property type="nucleotide sequence ID" value="NZ_JAVRHS010000003.1"/>
</dbReference>
<dbReference type="Proteomes" id="UP001259803">
    <property type="component" value="Unassembled WGS sequence"/>
</dbReference>
<accession>A0ABU2ZH41</accession>
<dbReference type="InterPro" id="IPR013797">
    <property type="entry name" value="Maltooligo_trehalose_synth_4"/>
</dbReference>
<dbReference type="InterPro" id="IPR017853">
    <property type="entry name" value="GH"/>
</dbReference>
<gene>
    <name evidence="2" type="primary">treY</name>
    <name evidence="2" type="ORF">RM533_05835</name>
</gene>
<dbReference type="InterPro" id="IPR012767">
    <property type="entry name" value="Trehalose_TreY"/>
</dbReference>
<feature type="domain" description="Glycosyl hydrolase family 13 catalytic" evidence="1">
    <location>
        <begin position="16"/>
        <end position="733"/>
    </location>
</feature>
<dbReference type="Gene3D" id="1.10.10.470">
    <property type="entry name" value="Maltooligosyl trehalose synthase, domain 4"/>
    <property type="match status" value="1"/>
</dbReference>
<keyword evidence="3" id="KW-1185">Reference proteome</keyword>
<dbReference type="EC" id="5.4.99.15" evidence="2"/>
<dbReference type="GO" id="GO:0047470">
    <property type="term" value="F:(1,4)-alpha-D-glucan 1-alpha-D-glucosylmutase activity"/>
    <property type="evidence" value="ECO:0007669"/>
    <property type="project" value="UniProtKB-EC"/>
</dbReference>
<evidence type="ECO:0000313" key="3">
    <source>
        <dbReference type="Proteomes" id="UP001259803"/>
    </source>
</evidence>
<evidence type="ECO:0000313" key="2">
    <source>
        <dbReference type="EMBL" id="MDT0575700.1"/>
    </source>
</evidence>
<name>A0ABU2ZH41_9SPHN</name>
<dbReference type="CDD" id="cd11336">
    <property type="entry name" value="AmyAc_MTSase"/>
    <property type="match status" value="1"/>
</dbReference>
<dbReference type="InterPro" id="IPR006047">
    <property type="entry name" value="GH13_cat_dom"/>
</dbReference>
<reference evidence="2 3" key="1">
    <citation type="submission" date="2023-09" db="EMBL/GenBank/DDBJ databases">
        <authorList>
            <person name="Rey-Velasco X."/>
        </authorList>
    </citation>
    <scope>NUCLEOTIDE SEQUENCE [LARGE SCALE GENOMIC DNA]</scope>
    <source>
        <strain evidence="2 3">F390</strain>
    </source>
</reference>
<keyword evidence="2" id="KW-0413">Isomerase</keyword>
<organism evidence="2 3">
    <name type="scientific">Croceicoccus esteveae</name>
    <dbReference type="NCBI Taxonomy" id="3075597"/>
    <lineage>
        <taxon>Bacteria</taxon>
        <taxon>Pseudomonadati</taxon>
        <taxon>Pseudomonadota</taxon>
        <taxon>Alphaproteobacteria</taxon>
        <taxon>Sphingomonadales</taxon>
        <taxon>Erythrobacteraceae</taxon>
        <taxon>Croceicoccus</taxon>
    </lineage>
</organism>
<dbReference type="Gene3D" id="3.20.20.80">
    <property type="entry name" value="Glycosidases"/>
    <property type="match status" value="2"/>
</dbReference>
<proteinExistence type="predicted"/>
<protein>
    <submittedName>
        <fullName evidence="2">Malto-oligosyltrehalose synthase</fullName>
        <ecNumber evidence="2">5.4.99.15</ecNumber>
    </submittedName>
</protein>
<evidence type="ECO:0000259" key="1">
    <source>
        <dbReference type="SMART" id="SM00642"/>
    </source>
</evidence>
<comment type="caution">
    <text evidence="2">The sequence shown here is derived from an EMBL/GenBank/DDBJ whole genome shotgun (WGS) entry which is preliminary data.</text>
</comment>
<dbReference type="EMBL" id="JAVRHS010000003">
    <property type="protein sequence ID" value="MDT0575700.1"/>
    <property type="molecule type" value="Genomic_DNA"/>
</dbReference>
<dbReference type="PANTHER" id="PTHR10357:SF216">
    <property type="entry name" value="MALTOOLIGOSYL TREHALOSE SYNTHASE-RELATED"/>
    <property type="match status" value="1"/>
</dbReference>